<dbReference type="InterPro" id="IPR009057">
    <property type="entry name" value="Homeodomain-like_sf"/>
</dbReference>
<evidence type="ECO:0000256" key="4">
    <source>
        <dbReference type="ARBA" id="ARBA00023163"/>
    </source>
</evidence>
<dbReference type="Pfam" id="PF00440">
    <property type="entry name" value="TetR_N"/>
    <property type="match status" value="1"/>
</dbReference>
<sequence length="203" mass="22183">MVQRRKRLLDTDAILDAALACVDATGRLTMAELATRLGVSASSIYHHFSGRTAIVEALRERMATAIDPPPLDESDWGEQIGRWMRGYRRVLAEHPALIPLLNEQTMTAGPVLHAYESIAVLLRRTGVPVREIVLWIGALDCYALGAALDLAAPDEVWRLERDDLPTLGAAIGAAPRGRDRADEAFDLGLDALLTGLRVRLAAR</sequence>
<dbReference type="AlphaFoldDB" id="A0A229T3U2"/>
<dbReference type="PANTHER" id="PTHR30055:SF151">
    <property type="entry name" value="TRANSCRIPTIONAL REGULATORY PROTEIN"/>
    <property type="match status" value="1"/>
</dbReference>
<dbReference type="GO" id="GO:0045892">
    <property type="term" value="P:negative regulation of DNA-templated transcription"/>
    <property type="evidence" value="ECO:0007669"/>
    <property type="project" value="InterPro"/>
</dbReference>
<dbReference type="GO" id="GO:0003700">
    <property type="term" value="F:DNA-binding transcription factor activity"/>
    <property type="evidence" value="ECO:0007669"/>
    <property type="project" value="TreeGrafter"/>
</dbReference>
<keyword evidence="2" id="KW-0805">Transcription regulation</keyword>
<dbReference type="InterPro" id="IPR001647">
    <property type="entry name" value="HTH_TetR"/>
</dbReference>
<keyword evidence="4" id="KW-0804">Transcription</keyword>
<evidence type="ECO:0000256" key="5">
    <source>
        <dbReference type="PROSITE-ProRule" id="PRU00335"/>
    </source>
</evidence>
<dbReference type="InterPro" id="IPR050109">
    <property type="entry name" value="HTH-type_TetR-like_transc_reg"/>
</dbReference>
<dbReference type="InterPro" id="IPR036271">
    <property type="entry name" value="Tet_transcr_reg_TetR-rel_C_sf"/>
</dbReference>
<keyword evidence="8" id="KW-1185">Reference proteome</keyword>
<gene>
    <name evidence="7" type="ORF">CF165_21020</name>
</gene>
<name>A0A229T3U2_9PSEU</name>
<dbReference type="EMBL" id="NMUL01000021">
    <property type="protein sequence ID" value="OXM65872.1"/>
    <property type="molecule type" value="Genomic_DNA"/>
</dbReference>
<dbReference type="Gene3D" id="1.10.357.10">
    <property type="entry name" value="Tetracycline Repressor, domain 2"/>
    <property type="match status" value="1"/>
</dbReference>
<feature type="DNA-binding region" description="H-T-H motif" evidence="5">
    <location>
        <begin position="29"/>
        <end position="48"/>
    </location>
</feature>
<dbReference type="InterPro" id="IPR003012">
    <property type="entry name" value="Tet_transcr_reg_TetR"/>
</dbReference>
<dbReference type="SUPFAM" id="SSF46689">
    <property type="entry name" value="Homeodomain-like"/>
    <property type="match status" value="1"/>
</dbReference>
<keyword evidence="1" id="KW-0678">Repressor</keyword>
<dbReference type="PRINTS" id="PR00400">
    <property type="entry name" value="TETREPRESSOR"/>
</dbReference>
<evidence type="ECO:0000256" key="2">
    <source>
        <dbReference type="ARBA" id="ARBA00023015"/>
    </source>
</evidence>
<dbReference type="Pfam" id="PF02909">
    <property type="entry name" value="TetR_C_1"/>
    <property type="match status" value="1"/>
</dbReference>
<accession>A0A229T3U2</accession>
<evidence type="ECO:0000259" key="6">
    <source>
        <dbReference type="PROSITE" id="PS50977"/>
    </source>
</evidence>
<evidence type="ECO:0000313" key="7">
    <source>
        <dbReference type="EMBL" id="OXM65872.1"/>
    </source>
</evidence>
<keyword evidence="3 5" id="KW-0238">DNA-binding</keyword>
<dbReference type="CDD" id="cd00093">
    <property type="entry name" value="HTH_XRE"/>
    <property type="match status" value="1"/>
</dbReference>
<comment type="caution">
    <text evidence="7">The sequence shown here is derived from an EMBL/GenBank/DDBJ whole genome shotgun (WGS) entry which is preliminary data.</text>
</comment>
<dbReference type="PROSITE" id="PS50977">
    <property type="entry name" value="HTH_TETR_2"/>
    <property type="match status" value="1"/>
</dbReference>
<evidence type="ECO:0000256" key="3">
    <source>
        <dbReference type="ARBA" id="ARBA00023125"/>
    </source>
</evidence>
<dbReference type="GO" id="GO:0046677">
    <property type="term" value="P:response to antibiotic"/>
    <property type="evidence" value="ECO:0007669"/>
    <property type="project" value="InterPro"/>
</dbReference>
<evidence type="ECO:0000313" key="8">
    <source>
        <dbReference type="Proteomes" id="UP000215199"/>
    </source>
</evidence>
<feature type="domain" description="HTH tetR-type" evidence="6">
    <location>
        <begin position="8"/>
        <end position="66"/>
    </location>
</feature>
<reference evidence="8" key="1">
    <citation type="submission" date="2017-07" db="EMBL/GenBank/DDBJ databases">
        <title>Comparative genome mining reveals phylogenetic distribution patterns of secondary metabolites in Amycolatopsis.</title>
        <authorList>
            <person name="Adamek M."/>
            <person name="Alanjary M."/>
            <person name="Sales-Ortells H."/>
            <person name="Goodfellow M."/>
            <person name="Bull A.T."/>
            <person name="Kalinowski J."/>
            <person name="Ziemert N."/>
        </authorList>
    </citation>
    <scope>NUCLEOTIDE SEQUENCE [LARGE SCALE GENOMIC DNA]</scope>
    <source>
        <strain evidence="8">H5</strain>
    </source>
</reference>
<dbReference type="SUPFAM" id="SSF48498">
    <property type="entry name" value="Tetracyclin repressor-like, C-terminal domain"/>
    <property type="match status" value="1"/>
</dbReference>
<proteinExistence type="predicted"/>
<dbReference type="InterPro" id="IPR004111">
    <property type="entry name" value="Repressor_TetR_C"/>
</dbReference>
<dbReference type="PANTHER" id="PTHR30055">
    <property type="entry name" value="HTH-TYPE TRANSCRIPTIONAL REGULATOR RUTR"/>
    <property type="match status" value="1"/>
</dbReference>
<dbReference type="InterPro" id="IPR001387">
    <property type="entry name" value="Cro/C1-type_HTH"/>
</dbReference>
<organism evidence="7 8">
    <name type="scientific">Amycolatopsis vastitatis</name>
    <dbReference type="NCBI Taxonomy" id="1905142"/>
    <lineage>
        <taxon>Bacteria</taxon>
        <taxon>Bacillati</taxon>
        <taxon>Actinomycetota</taxon>
        <taxon>Actinomycetes</taxon>
        <taxon>Pseudonocardiales</taxon>
        <taxon>Pseudonocardiaceae</taxon>
        <taxon>Amycolatopsis</taxon>
    </lineage>
</organism>
<protein>
    <submittedName>
        <fullName evidence="7">TetR family transcriptional regulator</fullName>
    </submittedName>
</protein>
<dbReference type="Proteomes" id="UP000215199">
    <property type="component" value="Unassembled WGS sequence"/>
</dbReference>
<dbReference type="GO" id="GO:0000976">
    <property type="term" value="F:transcription cis-regulatory region binding"/>
    <property type="evidence" value="ECO:0007669"/>
    <property type="project" value="TreeGrafter"/>
</dbReference>
<evidence type="ECO:0000256" key="1">
    <source>
        <dbReference type="ARBA" id="ARBA00022491"/>
    </source>
</evidence>